<comment type="caution">
    <text evidence="2">The sequence shown here is derived from an EMBL/GenBank/DDBJ whole genome shotgun (WGS) entry which is preliminary data.</text>
</comment>
<dbReference type="EMBL" id="AUBJ02000001">
    <property type="protein sequence ID" value="MCP2330238.1"/>
    <property type="molecule type" value="Genomic_DNA"/>
</dbReference>
<dbReference type="InterPro" id="IPR024185">
    <property type="entry name" value="FTHF_cligase-like_sf"/>
</dbReference>
<protein>
    <submittedName>
        <fullName evidence="2">5-formyltetrahydrofolate cyclo-ligase</fullName>
    </submittedName>
</protein>
<keyword evidence="3" id="KW-1185">Reference proteome</keyword>
<dbReference type="Proteomes" id="UP000791080">
    <property type="component" value="Unassembled WGS sequence"/>
</dbReference>
<organism evidence="2 3">
    <name type="scientific">Actinoalloteichus caeruleus DSM 43889</name>
    <dbReference type="NCBI Taxonomy" id="1120930"/>
    <lineage>
        <taxon>Bacteria</taxon>
        <taxon>Bacillati</taxon>
        <taxon>Actinomycetota</taxon>
        <taxon>Actinomycetes</taxon>
        <taxon>Pseudonocardiales</taxon>
        <taxon>Pseudonocardiaceae</taxon>
        <taxon>Actinoalloteichus</taxon>
        <taxon>Actinoalloteichus cyanogriseus</taxon>
    </lineage>
</organism>
<dbReference type="RefSeq" id="WP_051314379.1">
    <property type="nucleotide sequence ID" value="NZ_AUBJ02000001.1"/>
</dbReference>
<dbReference type="InterPro" id="IPR002698">
    <property type="entry name" value="FTHF_cligase"/>
</dbReference>
<feature type="region of interest" description="Disordered" evidence="1">
    <location>
        <begin position="234"/>
        <end position="257"/>
    </location>
</feature>
<dbReference type="InterPro" id="IPR037171">
    <property type="entry name" value="NagB/RpiA_transferase-like"/>
</dbReference>
<sequence>MADPLEDLKDKARAHVWDRLAAAAAVHDPDVHGRIPNFISAGAAADRLAELPVWKSAHVIKTVPDKAQRAVRARALRDGKLVYMAVPKLARERPFCLLDPAQLEVPPEQAADSHRAIALAPTVDVDEVRPVDLVVCGSVAVNRRGVRLGKGAGYSDLEVALLREAGRIGPETVIATTVHALQVVDEDLPESDHDFSVDLIATPEQVIECGPRRLPAGLMWERLPAEKIAAIPVLRRRASDRRSRPAGPGDGHRPGHG</sequence>
<reference evidence="2 3" key="1">
    <citation type="submission" date="2022-06" db="EMBL/GenBank/DDBJ databases">
        <title>Genomic Encyclopedia of Type Strains, Phase I: the one thousand microbial genomes (KMG-I) project.</title>
        <authorList>
            <person name="Kyrpides N."/>
        </authorList>
    </citation>
    <scope>NUCLEOTIDE SEQUENCE [LARGE SCALE GENOMIC DNA]</scope>
    <source>
        <strain evidence="2 3">DSM 43889</strain>
    </source>
</reference>
<dbReference type="PANTHER" id="PTHR13017">
    <property type="entry name" value="5-FORMYLTETRAHYDROFOLATE CYCLO-LIGASE-RELATED"/>
    <property type="match status" value="1"/>
</dbReference>
<proteinExistence type="predicted"/>
<dbReference type="SUPFAM" id="SSF100950">
    <property type="entry name" value="NagB/RpiA/CoA transferase-like"/>
    <property type="match status" value="1"/>
</dbReference>
<dbReference type="Pfam" id="PF01812">
    <property type="entry name" value="5-FTHF_cyc-lig"/>
    <property type="match status" value="1"/>
</dbReference>
<gene>
    <name evidence="2" type="ORF">G443_000508</name>
</gene>
<dbReference type="PANTHER" id="PTHR13017:SF0">
    <property type="entry name" value="METHENYLTETRAHYDROFOLATE SYNTHASE DOMAIN-CONTAINING PROTEIN"/>
    <property type="match status" value="1"/>
</dbReference>
<evidence type="ECO:0000313" key="3">
    <source>
        <dbReference type="Proteomes" id="UP000791080"/>
    </source>
</evidence>
<evidence type="ECO:0000256" key="1">
    <source>
        <dbReference type="SAM" id="MobiDB-lite"/>
    </source>
</evidence>
<name>A0ABT1JDM0_ACTCY</name>
<accession>A0ABT1JDM0</accession>
<dbReference type="Gene3D" id="3.40.50.10420">
    <property type="entry name" value="NagB/RpiA/CoA transferase-like"/>
    <property type="match status" value="1"/>
</dbReference>
<evidence type="ECO:0000313" key="2">
    <source>
        <dbReference type="EMBL" id="MCP2330238.1"/>
    </source>
</evidence>